<evidence type="ECO:0000256" key="2">
    <source>
        <dbReference type="ARBA" id="ARBA00022771"/>
    </source>
</evidence>
<evidence type="ECO:0000256" key="1">
    <source>
        <dbReference type="ARBA" id="ARBA00022723"/>
    </source>
</evidence>
<gene>
    <name evidence="6" type="ORF">FB567DRAFT_545145</name>
</gene>
<keyword evidence="3" id="KW-0862">Zinc</keyword>
<reference evidence="6" key="1">
    <citation type="journal article" date="2021" name="Nat. Commun.">
        <title>Genetic determinants of endophytism in the Arabidopsis root mycobiome.</title>
        <authorList>
            <person name="Mesny F."/>
            <person name="Miyauchi S."/>
            <person name="Thiergart T."/>
            <person name="Pickel B."/>
            <person name="Atanasova L."/>
            <person name="Karlsson M."/>
            <person name="Huettel B."/>
            <person name="Barry K.W."/>
            <person name="Haridas S."/>
            <person name="Chen C."/>
            <person name="Bauer D."/>
            <person name="Andreopoulos W."/>
            <person name="Pangilinan J."/>
            <person name="LaButti K."/>
            <person name="Riley R."/>
            <person name="Lipzen A."/>
            <person name="Clum A."/>
            <person name="Drula E."/>
            <person name="Henrissat B."/>
            <person name="Kohler A."/>
            <person name="Grigoriev I.V."/>
            <person name="Martin F.M."/>
            <person name="Hacquard S."/>
        </authorList>
    </citation>
    <scope>NUCLEOTIDE SEQUENCE</scope>
    <source>
        <strain evidence="6">MPI-SDFR-AT-0120</strain>
    </source>
</reference>
<evidence type="ECO:0000256" key="4">
    <source>
        <dbReference type="PROSITE-ProRule" id="PRU00134"/>
    </source>
</evidence>
<feature type="domain" description="MYND-type" evidence="5">
    <location>
        <begin position="104"/>
        <end position="146"/>
    </location>
</feature>
<keyword evidence="7" id="KW-1185">Reference proteome</keyword>
<sequence length="154" mass="17652">MRPNLEQTFSTPANSKNKVYFMWDFVLRTFQHLTAQVDPHDPMSSPMFEDVIGRASQAKFLTMDESGHLNKMNASVGYKDDDGVEFTDEIRDLANTLDKFIDGCAGCAKEKRDNGKMLMVCARCKEEKYCSTECQKKRWKLHKRECKPPPATTT</sequence>
<accession>A0A8K0RCN1</accession>
<organism evidence="6 7">
    <name type="scientific">Paraphoma chrysanthemicola</name>
    <dbReference type="NCBI Taxonomy" id="798071"/>
    <lineage>
        <taxon>Eukaryota</taxon>
        <taxon>Fungi</taxon>
        <taxon>Dikarya</taxon>
        <taxon>Ascomycota</taxon>
        <taxon>Pezizomycotina</taxon>
        <taxon>Dothideomycetes</taxon>
        <taxon>Pleosporomycetidae</taxon>
        <taxon>Pleosporales</taxon>
        <taxon>Pleosporineae</taxon>
        <taxon>Phaeosphaeriaceae</taxon>
        <taxon>Paraphoma</taxon>
    </lineage>
</organism>
<dbReference type="AlphaFoldDB" id="A0A8K0RCN1"/>
<protein>
    <recommendedName>
        <fullName evidence="5">MYND-type domain-containing protein</fullName>
    </recommendedName>
</protein>
<dbReference type="GO" id="GO:0008270">
    <property type="term" value="F:zinc ion binding"/>
    <property type="evidence" value="ECO:0007669"/>
    <property type="project" value="UniProtKB-KW"/>
</dbReference>
<dbReference type="EMBL" id="JAGMVJ010000003">
    <property type="protein sequence ID" value="KAH7091932.1"/>
    <property type="molecule type" value="Genomic_DNA"/>
</dbReference>
<comment type="caution">
    <text evidence="6">The sequence shown here is derived from an EMBL/GenBank/DDBJ whole genome shotgun (WGS) entry which is preliminary data.</text>
</comment>
<evidence type="ECO:0000313" key="7">
    <source>
        <dbReference type="Proteomes" id="UP000813461"/>
    </source>
</evidence>
<evidence type="ECO:0000313" key="6">
    <source>
        <dbReference type="EMBL" id="KAH7091932.1"/>
    </source>
</evidence>
<evidence type="ECO:0000259" key="5">
    <source>
        <dbReference type="PROSITE" id="PS50865"/>
    </source>
</evidence>
<dbReference type="Pfam" id="PF01753">
    <property type="entry name" value="zf-MYND"/>
    <property type="match status" value="1"/>
</dbReference>
<dbReference type="OrthoDB" id="5282002at2759"/>
<keyword evidence="1" id="KW-0479">Metal-binding</keyword>
<name>A0A8K0RCN1_9PLEO</name>
<dbReference type="Proteomes" id="UP000813461">
    <property type="component" value="Unassembled WGS sequence"/>
</dbReference>
<dbReference type="PROSITE" id="PS01360">
    <property type="entry name" value="ZF_MYND_1"/>
    <property type="match status" value="1"/>
</dbReference>
<dbReference type="SUPFAM" id="SSF144232">
    <property type="entry name" value="HIT/MYND zinc finger-like"/>
    <property type="match status" value="1"/>
</dbReference>
<proteinExistence type="predicted"/>
<dbReference type="Gene3D" id="6.10.140.2220">
    <property type="match status" value="1"/>
</dbReference>
<dbReference type="PROSITE" id="PS50865">
    <property type="entry name" value="ZF_MYND_2"/>
    <property type="match status" value="1"/>
</dbReference>
<keyword evidence="2 4" id="KW-0863">Zinc-finger</keyword>
<evidence type="ECO:0000256" key="3">
    <source>
        <dbReference type="ARBA" id="ARBA00022833"/>
    </source>
</evidence>
<dbReference type="InterPro" id="IPR002893">
    <property type="entry name" value="Znf_MYND"/>
</dbReference>